<name>A0ABV2PE79_9BACI</name>
<evidence type="ECO:0000313" key="1">
    <source>
        <dbReference type="EMBL" id="MET4558963.1"/>
    </source>
</evidence>
<dbReference type="Proteomes" id="UP001549363">
    <property type="component" value="Unassembled WGS sequence"/>
</dbReference>
<reference evidence="1 2" key="1">
    <citation type="submission" date="2024-06" db="EMBL/GenBank/DDBJ databases">
        <title>Sorghum-associated microbial communities from plants grown in Nebraska, USA.</title>
        <authorList>
            <person name="Schachtman D."/>
        </authorList>
    </citation>
    <scope>NUCLEOTIDE SEQUENCE [LARGE SCALE GENOMIC DNA]</scope>
    <source>
        <strain evidence="1 2">736</strain>
    </source>
</reference>
<comment type="caution">
    <text evidence="1">The sequence shown here is derived from an EMBL/GenBank/DDBJ whole genome shotgun (WGS) entry which is preliminary data.</text>
</comment>
<gene>
    <name evidence="1" type="ORF">ABIA69_000106</name>
</gene>
<dbReference type="RefSeq" id="WP_354470675.1">
    <property type="nucleotide sequence ID" value="NZ_JBEPSB010000001.1"/>
</dbReference>
<keyword evidence="2" id="KW-1185">Reference proteome</keyword>
<sequence>MEVFLSTDQSVGNNDFLGTGNSSASFVRSSIVIPENAIIKSLTLNIRDHLLSAGQTASAQIYISTNCGFTAPVATGIIATITGPNSSASPNCCAKTTSNFPVNSCTLLSLQVTTTGGAFSNGVSATILFKTV</sequence>
<proteinExistence type="predicted"/>
<organism evidence="1 2">
    <name type="scientific">Lysinibacillus parviboronicapiens</name>
    <dbReference type="NCBI Taxonomy" id="436516"/>
    <lineage>
        <taxon>Bacteria</taxon>
        <taxon>Bacillati</taxon>
        <taxon>Bacillota</taxon>
        <taxon>Bacilli</taxon>
        <taxon>Bacillales</taxon>
        <taxon>Bacillaceae</taxon>
        <taxon>Lysinibacillus</taxon>
    </lineage>
</organism>
<dbReference type="EMBL" id="JBEPSB010000001">
    <property type="protein sequence ID" value="MET4558963.1"/>
    <property type="molecule type" value="Genomic_DNA"/>
</dbReference>
<protein>
    <submittedName>
        <fullName evidence="1">Uncharacterized protein</fullName>
    </submittedName>
</protein>
<evidence type="ECO:0000313" key="2">
    <source>
        <dbReference type="Proteomes" id="UP001549363"/>
    </source>
</evidence>
<accession>A0ABV2PE79</accession>